<reference evidence="10" key="1">
    <citation type="submission" date="2019-12" db="EMBL/GenBank/DDBJ databases">
        <title>Complete genome of Terracaulis silvestris 0127_4.</title>
        <authorList>
            <person name="Vieira S."/>
            <person name="Riedel T."/>
            <person name="Sproer C."/>
            <person name="Pascual J."/>
            <person name="Boedeker C."/>
            <person name="Overmann J."/>
        </authorList>
    </citation>
    <scope>NUCLEOTIDE SEQUENCE [LARGE SCALE GENOMIC DNA]</scope>
    <source>
        <strain evidence="10">0127_4</strain>
    </source>
</reference>
<dbReference type="SUPFAM" id="SSF51306">
    <property type="entry name" value="LexA/Signal peptidase"/>
    <property type="match status" value="1"/>
</dbReference>
<dbReference type="GO" id="GO:0009003">
    <property type="term" value="F:signal peptidase activity"/>
    <property type="evidence" value="ECO:0007669"/>
    <property type="project" value="UniProtKB-EC"/>
</dbReference>
<feature type="transmembrane region" description="Helical" evidence="7">
    <location>
        <begin position="20"/>
        <end position="40"/>
    </location>
</feature>
<evidence type="ECO:0000313" key="10">
    <source>
        <dbReference type="Proteomes" id="UP000431269"/>
    </source>
</evidence>
<dbReference type="EMBL" id="CP047045">
    <property type="protein sequence ID" value="QGZ97077.1"/>
    <property type="molecule type" value="Genomic_DNA"/>
</dbReference>
<feature type="active site" evidence="6">
    <location>
        <position position="108"/>
    </location>
</feature>
<organism evidence="9 10">
    <name type="scientific">Terricaulis silvestris</name>
    <dbReference type="NCBI Taxonomy" id="2686094"/>
    <lineage>
        <taxon>Bacteria</taxon>
        <taxon>Pseudomonadati</taxon>
        <taxon>Pseudomonadota</taxon>
        <taxon>Alphaproteobacteria</taxon>
        <taxon>Caulobacterales</taxon>
        <taxon>Caulobacteraceae</taxon>
        <taxon>Terricaulis</taxon>
    </lineage>
</organism>
<comment type="similarity">
    <text evidence="2 7">Belongs to the peptidase S26 family.</text>
</comment>
<evidence type="ECO:0000259" key="8">
    <source>
        <dbReference type="Pfam" id="PF10502"/>
    </source>
</evidence>
<dbReference type="PANTHER" id="PTHR43390">
    <property type="entry name" value="SIGNAL PEPTIDASE I"/>
    <property type="match status" value="1"/>
</dbReference>
<dbReference type="GO" id="GO:0004252">
    <property type="term" value="F:serine-type endopeptidase activity"/>
    <property type="evidence" value="ECO:0007669"/>
    <property type="project" value="InterPro"/>
</dbReference>
<dbReference type="RefSeq" id="WP_158767903.1">
    <property type="nucleotide sequence ID" value="NZ_CP047045.1"/>
</dbReference>
<evidence type="ECO:0000256" key="7">
    <source>
        <dbReference type="RuleBase" id="RU362042"/>
    </source>
</evidence>
<dbReference type="InterPro" id="IPR036286">
    <property type="entry name" value="LexA/Signal_pep-like_sf"/>
</dbReference>
<keyword evidence="7" id="KW-0472">Membrane</keyword>
<dbReference type="InterPro" id="IPR019533">
    <property type="entry name" value="Peptidase_S26"/>
</dbReference>
<gene>
    <name evidence="9" type="primary">lepB_3</name>
    <name evidence="9" type="ORF">DSM104635_03942</name>
</gene>
<dbReference type="PANTHER" id="PTHR43390:SF1">
    <property type="entry name" value="CHLOROPLAST PROCESSING PEPTIDASE"/>
    <property type="match status" value="1"/>
</dbReference>
<evidence type="ECO:0000256" key="3">
    <source>
        <dbReference type="ARBA" id="ARBA00013208"/>
    </source>
</evidence>
<keyword evidence="7" id="KW-1133">Transmembrane helix</keyword>
<evidence type="ECO:0000256" key="6">
    <source>
        <dbReference type="PIRSR" id="PIRSR600223-1"/>
    </source>
</evidence>
<dbReference type="AlphaFoldDB" id="A0A6I6MWD1"/>
<dbReference type="GO" id="GO:0016020">
    <property type="term" value="C:membrane"/>
    <property type="evidence" value="ECO:0007669"/>
    <property type="project" value="UniProtKB-SubCell"/>
</dbReference>
<dbReference type="InterPro" id="IPR000223">
    <property type="entry name" value="Pept_S26A_signal_pept_1"/>
</dbReference>
<comment type="catalytic activity">
    <reaction evidence="1 7">
        <text>Cleavage of hydrophobic, N-terminal signal or leader sequences from secreted and periplasmic proteins.</text>
        <dbReference type="EC" id="3.4.21.89"/>
    </reaction>
</comment>
<name>A0A6I6MWD1_9CAUL</name>
<evidence type="ECO:0000256" key="1">
    <source>
        <dbReference type="ARBA" id="ARBA00000677"/>
    </source>
</evidence>
<keyword evidence="7" id="KW-0812">Transmembrane</keyword>
<dbReference type="KEGG" id="tsv:DSM104635_03942"/>
<dbReference type="CDD" id="cd06530">
    <property type="entry name" value="S26_SPase_I"/>
    <property type="match status" value="1"/>
</dbReference>
<dbReference type="GO" id="GO:0006465">
    <property type="term" value="P:signal peptide processing"/>
    <property type="evidence" value="ECO:0007669"/>
    <property type="project" value="InterPro"/>
</dbReference>
<feature type="domain" description="Peptidase S26" evidence="8">
    <location>
        <begin position="21"/>
        <end position="221"/>
    </location>
</feature>
<evidence type="ECO:0000256" key="5">
    <source>
        <dbReference type="ARBA" id="ARBA00022801"/>
    </source>
</evidence>
<keyword evidence="10" id="KW-1185">Reference proteome</keyword>
<feature type="active site" evidence="6">
    <location>
        <position position="46"/>
    </location>
</feature>
<dbReference type="PRINTS" id="PR00727">
    <property type="entry name" value="LEADERPTASE"/>
</dbReference>
<comment type="subcellular location">
    <subcellularLocation>
        <location evidence="7">Membrane</location>
        <topology evidence="7">Single-pass type II membrane protein</topology>
    </subcellularLocation>
</comment>
<dbReference type="Gene3D" id="2.10.109.10">
    <property type="entry name" value="Umud Fragment, subunit A"/>
    <property type="match status" value="1"/>
</dbReference>
<accession>A0A6I6MWD1</accession>
<dbReference type="EC" id="3.4.21.89" evidence="3 7"/>
<protein>
    <recommendedName>
        <fullName evidence="4 7">Signal peptidase I</fullName>
        <ecNumber evidence="3 7">3.4.21.89</ecNumber>
    </recommendedName>
</protein>
<sequence>MTNAETGRRRRKGWFTPTVITLGLIAALFISPFGLGFRLYRAPSGSMQPTVYPGDYFVITKWSYGYSRYSAAPLSLMFPAGRVFARQPERGDLVVFRPAPEPDRDFIKRVVGVPGDRIQMIDGVLHINGVAVERESLGDVSFGDEYGGTVEAQLYRETLPGGASYRTLERGDGELDNTRVFVVPANRYFVMGDDRDNSADSRVPSVVGYVPFDNFVGRVAWTIPSSPSERLPE</sequence>
<keyword evidence="7" id="KW-0645">Protease</keyword>
<evidence type="ECO:0000256" key="4">
    <source>
        <dbReference type="ARBA" id="ARBA00019232"/>
    </source>
</evidence>
<dbReference type="Proteomes" id="UP000431269">
    <property type="component" value="Chromosome"/>
</dbReference>
<keyword evidence="5 7" id="KW-0378">Hydrolase</keyword>
<evidence type="ECO:0000313" key="9">
    <source>
        <dbReference type="EMBL" id="QGZ97077.1"/>
    </source>
</evidence>
<dbReference type="Pfam" id="PF10502">
    <property type="entry name" value="Peptidase_S26"/>
    <property type="match status" value="1"/>
</dbReference>
<dbReference type="NCBIfam" id="TIGR02227">
    <property type="entry name" value="sigpep_I_bact"/>
    <property type="match status" value="1"/>
</dbReference>
<proteinExistence type="inferred from homology"/>
<dbReference type="PROSITE" id="PS00760">
    <property type="entry name" value="SPASE_I_2"/>
    <property type="match status" value="1"/>
</dbReference>
<evidence type="ECO:0000256" key="2">
    <source>
        <dbReference type="ARBA" id="ARBA00009370"/>
    </source>
</evidence>
<dbReference type="InterPro" id="IPR019757">
    <property type="entry name" value="Pept_S26A_signal_pept_1_Lys-AS"/>
</dbReference>